<dbReference type="EMBL" id="JADYXP020000003">
    <property type="protein sequence ID" value="KAL0128401.1"/>
    <property type="molecule type" value="Genomic_DNA"/>
</dbReference>
<keyword evidence="3" id="KW-0677">Repeat</keyword>
<dbReference type="GO" id="GO:0008283">
    <property type="term" value="P:cell population proliferation"/>
    <property type="evidence" value="ECO:0007669"/>
    <property type="project" value="InterPro"/>
</dbReference>
<comment type="similarity">
    <text evidence="4">Belongs to the BRAT1 family.</text>
</comment>
<evidence type="ECO:0008006" key="7">
    <source>
        <dbReference type="Google" id="ProtNLM"/>
    </source>
</evidence>
<dbReference type="GO" id="GO:0006974">
    <property type="term" value="P:DNA damage response"/>
    <property type="evidence" value="ECO:0007669"/>
    <property type="project" value="InterPro"/>
</dbReference>
<keyword evidence="6" id="KW-1185">Reference proteome</keyword>
<gene>
    <name evidence="5" type="ORF">PUN28_003580</name>
</gene>
<dbReference type="PANTHER" id="PTHR21331">
    <property type="entry name" value="BRCA1-ASSOCIATED ATM ACTIVATOR 1"/>
    <property type="match status" value="1"/>
</dbReference>
<dbReference type="InterPro" id="IPR011989">
    <property type="entry name" value="ARM-like"/>
</dbReference>
<dbReference type="PANTHER" id="PTHR21331:SF2">
    <property type="entry name" value="BRCA1-ASSOCIATED ATM ACTIVATOR 1"/>
    <property type="match status" value="1"/>
</dbReference>
<comment type="subcellular location">
    <subcellularLocation>
        <location evidence="1">Cytoplasm</location>
    </subcellularLocation>
</comment>
<name>A0AAW2GP32_9HYME</name>
<organism evidence="5 6">
    <name type="scientific">Cardiocondyla obscurior</name>
    <dbReference type="NCBI Taxonomy" id="286306"/>
    <lineage>
        <taxon>Eukaryota</taxon>
        <taxon>Metazoa</taxon>
        <taxon>Ecdysozoa</taxon>
        <taxon>Arthropoda</taxon>
        <taxon>Hexapoda</taxon>
        <taxon>Insecta</taxon>
        <taxon>Pterygota</taxon>
        <taxon>Neoptera</taxon>
        <taxon>Endopterygota</taxon>
        <taxon>Hymenoptera</taxon>
        <taxon>Apocrita</taxon>
        <taxon>Aculeata</taxon>
        <taxon>Formicoidea</taxon>
        <taxon>Formicidae</taxon>
        <taxon>Myrmicinae</taxon>
        <taxon>Cardiocondyla</taxon>
    </lineage>
</organism>
<dbReference type="GO" id="GO:0005737">
    <property type="term" value="C:cytoplasm"/>
    <property type="evidence" value="ECO:0007669"/>
    <property type="project" value="UniProtKB-SubCell"/>
</dbReference>
<dbReference type="Proteomes" id="UP001430953">
    <property type="component" value="Unassembled WGS sequence"/>
</dbReference>
<dbReference type="InterPro" id="IPR038904">
    <property type="entry name" value="BRAT1"/>
</dbReference>
<dbReference type="Gene3D" id="1.25.10.10">
    <property type="entry name" value="Leucine-rich Repeat Variant"/>
    <property type="match status" value="1"/>
</dbReference>
<evidence type="ECO:0000313" key="5">
    <source>
        <dbReference type="EMBL" id="KAL0128401.1"/>
    </source>
</evidence>
<dbReference type="Pfam" id="PF02985">
    <property type="entry name" value="HEAT"/>
    <property type="match status" value="1"/>
</dbReference>
<proteinExistence type="inferred from homology"/>
<evidence type="ECO:0000256" key="2">
    <source>
        <dbReference type="ARBA" id="ARBA00022490"/>
    </source>
</evidence>
<keyword evidence="2" id="KW-0963">Cytoplasm</keyword>
<dbReference type="InterPro" id="IPR000357">
    <property type="entry name" value="HEAT"/>
</dbReference>
<dbReference type="SUPFAM" id="SSF48371">
    <property type="entry name" value="ARM repeat"/>
    <property type="match status" value="1"/>
</dbReference>
<accession>A0AAW2GP32</accession>
<evidence type="ECO:0000256" key="4">
    <source>
        <dbReference type="ARBA" id="ARBA00061308"/>
    </source>
</evidence>
<dbReference type="GO" id="GO:0005634">
    <property type="term" value="C:nucleus"/>
    <property type="evidence" value="ECO:0007669"/>
    <property type="project" value="TreeGrafter"/>
</dbReference>
<comment type="caution">
    <text evidence="5">The sequence shown here is derived from an EMBL/GenBank/DDBJ whole genome shotgun (WGS) entry which is preliminary data.</text>
</comment>
<reference evidence="5 6" key="1">
    <citation type="submission" date="2023-03" db="EMBL/GenBank/DDBJ databases">
        <title>High recombination rates correlate with genetic variation in Cardiocondyla obscurior ants.</title>
        <authorList>
            <person name="Errbii M."/>
        </authorList>
    </citation>
    <scope>NUCLEOTIDE SEQUENCE [LARGE SCALE GENOMIC DNA]</scope>
    <source>
        <strain evidence="5">Alpha-2009</strain>
        <tissue evidence="5">Whole body</tissue>
    </source>
</reference>
<evidence type="ECO:0000256" key="1">
    <source>
        <dbReference type="ARBA" id="ARBA00004496"/>
    </source>
</evidence>
<dbReference type="AlphaFoldDB" id="A0AAW2GP32"/>
<evidence type="ECO:0000313" key="6">
    <source>
        <dbReference type="Proteomes" id="UP001430953"/>
    </source>
</evidence>
<evidence type="ECO:0000256" key="3">
    <source>
        <dbReference type="ARBA" id="ARBA00022737"/>
    </source>
</evidence>
<sequence length="955" mass="110778">MNSHRKKNEEVLAKVLDLFLLPDYNVVSTTYLDHLLTHIAENTKECATGDYEYCEVFQKWIPRALAIWESEQKASQPVITFTMKLVGIISRHELRYHYWQCQDVYNRLYKIFQLHREDLPASIKMAYTTMLSNLILHRSGRQWIIQSGVWKDVVKYAHWNQTMYVTRESQKFLWTLLLLEQKNTETCKEIILAVAAPLMSNTLDVQMHQALEETYLEQNKLLCSTLDLLTSILENTLFVSLDNSVPELIEKLVDLEMRIKALFEASISTSFLQHVHKLLLLSLFLKLKQGIKEHTTMIDVDAWHKFCYSLCYISMMLLSKKDIIELVKNNKFSMTYWKKLLALHDFVLPEEHKFEHQAIALMIIPLCVCIKKNHLNHDLFDMFVSKIFDVTCTTVQRLAYNMRDILRKGDLPMEQICKVSIDILLEISDIMDRDVAVITFQALCYVLKSYMPDMWTCGQTRNCTSSINTSPSEHSRKFLYKSILDGDPIVDYPVLLASLLDGLAVMTEKFKLKWQECVETICVLSLAQEILNHSGILPTICVKALKLAKIAIHNFMPPNLALLVDSDSHMNEIGPTLFKRLHDPNWEVRDSVLEVLNTIATISEYKYPAFQDFLLINQFPKVAVDIIKTDGESYVRASALTFVATMIRIHKLWQKQLSQANLTEIAIDLLKNESEAIVRREAVNLIKELYVHQKWSKEVIDSMLRAMCIAAVFDLHWEVKINALSFWDHFVKSHLTDQGMLDDCFPNVTFSKEHRKIVALNETEIKRRLNKALDELARQSCLGVLLVTLKDDSDFEVCKVSAVIISKLKTCLIKYKLDESPIENNATIDTNRIKETPSVPLPNCDEKTRNVSHIIEEIVDTNDANLLATIYKNSMNMDPEMVMEEEEEKEKKQTLRYISLVTRQEFLHEIFNCDIDAYIEEKSHWLKTYTSSFESILDDILTMYEQNDVNSMDCY</sequence>
<protein>
    <recommendedName>
        <fullName evidence="7">BRCA1-associated protein required for ATM activation protein 1</fullName>
    </recommendedName>
</protein>
<dbReference type="InterPro" id="IPR016024">
    <property type="entry name" value="ARM-type_fold"/>
</dbReference>